<dbReference type="Pfam" id="PF18759">
    <property type="entry name" value="Plavaka"/>
    <property type="match status" value="1"/>
</dbReference>
<dbReference type="STRING" id="1314783.A0A165KKJ3"/>
<proteinExistence type="predicted"/>
<dbReference type="EMBL" id="KV429207">
    <property type="protein sequence ID" value="KZT63257.1"/>
    <property type="molecule type" value="Genomic_DNA"/>
</dbReference>
<feature type="compositionally biased region" description="Polar residues" evidence="1">
    <location>
        <begin position="447"/>
        <end position="469"/>
    </location>
</feature>
<protein>
    <submittedName>
        <fullName evidence="2">Uncharacterized protein</fullName>
    </submittedName>
</protein>
<feature type="compositionally biased region" description="Low complexity" evidence="1">
    <location>
        <begin position="409"/>
        <end position="421"/>
    </location>
</feature>
<evidence type="ECO:0000313" key="3">
    <source>
        <dbReference type="Proteomes" id="UP000076727"/>
    </source>
</evidence>
<keyword evidence="3" id="KW-1185">Reference proteome</keyword>
<accession>A0A165KKJ3</accession>
<feature type="compositionally biased region" description="Polar residues" evidence="1">
    <location>
        <begin position="479"/>
        <end position="490"/>
    </location>
</feature>
<feature type="region of interest" description="Disordered" evidence="1">
    <location>
        <begin position="389"/>
        <end position="502"/>
    </location>
</feature>
<dbReference type="Proteomes" id="UP000076727">
    <property type="component" value="Unassembled WGS sequence"/>
</dbReference>
<sequence length="757" mass="87890">MNCEEVNEEYHRVLEWAREHCNDPPEVEVALVPMLLYSDSTHLTSFGSASLWPIYAFFGFVSKYVRAKPTSFSAHHIAYLPDGFQDWYEREHGDPASEETLKFCRREIMQLIWTLLLDPEFRKAYIEGLLWQCGDHILRRLFPRFFIYSADYPEKILLACLRYLAECPCPRCYVRKKDIHLMGTVRDMQQRANHIRIDTDAIQFDIDRTRSWIFEDGYPANSTRITKVLGARSLLPLRSAFSKFSSSLPQPLHFNHYHMLVVDIMHEFELGVWKAVLIHLLRILYLLKQLARFNQSTNVSDLKQMSARAYEDVLRVLIDAMLPPPHDDIVMDLLFALAEWHAFAKLRLHTERTLALFEESVKTLGKAMRRFQSVTCPAFQTKELPREVAARGRRQAAATARTRGKGKAKASASTTARRVAVGGPRPKGFNLNTYKFHSLGDAPTAVRQMQSQSTSSDQPATAQQFPTRRTGNRRHRLVSTGQNRRSQGENSEGLRPLISSERRGGVLPFTADEHLGPTPPDARYHVADSQRHWEDIPSWIAKHRNDPATRNFLPRLKDHLLGRMLRRPFETDEQQFTPVDHRRVLIDKDRMYLHKVLRVNYTTYDMRRSQDSINPRTHPNIMLLAHEDEDEDNQDKHTYWYARVLSIFHVHVRLLAGNNTSTQRDVVHKLDVLWVRWYGLDFTAPGGFKHRRLHRLGFVPDDDPDAFGFLDPEVVLRASHIMPAFAYGKVDDLLPPSRCARSEDEEDLDYQYYYIGM</sequence>
<dbReference type="AlphaFoldDB" id="A0A165KKJ3"/>
<evidence type="ECO:0000256" key="1">
    <source>
        <dbReference type="SAM" id="MobiDB-lite"/>
    </source>
</evidence>
<gene>
    <name evidence="2" type="ORF">DAEQUDRAFT_780622</name>
</gene>
<name>A0A165KKJ3_9APHY</name>
<reference evidence="2 3" key="1">
    <citation type="journal article" date="2016" name="Mol. Biol. Evol.">
        <title>Comparative Genomics of Early-Diverging Mushroom-Forming Fungi Provides Insights into the Origins of Lignocellulose Decay Capabilities.</title>
        <authorList>
            <person name="Nagy L.G."/>
            <person name="Riley R."/>
            <person name="Tritt A."/>
            <person name="Adam C."/>
            <person name="Daum C."/>
            <person name="Floudas D."/>
            <person name="Sun H."/>
            <person name="Yadav J.S."/>
            <person name="Pangilinan J."/>
            <person name="Larsson K.H."/>
            <person name="Matsuura K."/>
            <person name="Barry K."/>
            <person name="Labutti K."/>
            <person name="Kuo R."/>
            <person name="Ohm R.A."/>
            <person name="Bhattacharya S.S."/>
            <person name="Shirouzu T."/>
            <person name="Yoshinaga Y."/>
            <person name="Martin F.M."/>
            <person name="Grigoriev I.V."/>
            <person name="Hibbett D.S."/>
        </authorList>
    </citation>
    <scope>NUCLEOTIDE SEQUENCE [LARGE SCALE GENOMIC DNA]</scope>
    <source>
        <strain evidence="2 3">L-15889</strain>
    </source>
</reference>
<organism evidence="2 3">
    <name type="scientific">Daedalea quercina L-15889</name>
    <dbReference type="NCBI Taxonomy" id="1314783"/>
    <lineage>
        <taxon>Eukaryota</taxon>
        <taxon>Fungi</taxon>
        <taxon>Dikarya</taxon>
        <taxon>Basidiomycota</taxon>
        <taxon>Agaricomycotina</taxon>
        <taxon>Agaricomycetes</taxon>
        <taxon>Polyporales</taxon>
        <taxon>Fomitopsis</taxon>
    </lineage>
</organism>
<dbReference type="InterPro" id="IPR041078">
    <property type="entry name" value="Plavaka"/>
</dbReference>
<evidence type="ECO:0000313" key="2">
    <source>
        <dbReference type="EMBL" id="KZT63257.1"/>
    </source>
</evidence>
<dbReference type="OrthoDB" id="2687259at2759"/>